<dbReference type="PANTHER" id="PTHR47691">
    <property type="entry name" value="REGULATOR-RELATED"/>
    <property type="match status" value="1"/>
</dbReference>
<evidence type="ECO:0000313" key="7">
    <source>
        <dbReference type="Proteomes" id="UP001601442"/>
    </source>
</evidence>
<dbReference type="Proteomes" id="UP001601442">
    <property type="component" value="Unassembled WGS sequence"/>
</dbReference>
<dbReference type="SMART" id="SM00421">
    <property type="entry name" value="HTH_LUXR"/>
    <property type="match status" value="1"/>
</dbReference>
<dbReference type="GO" id="GO:0016301">
    <property type="term" value="F:kinase activity"/>
    <property type="evidence" value="ECO:0007669"/>
    <property type="project" value="UniProtKB-KW"/>
</dbReference>
<dbReference type="InterPro" id="IPR011009">
    <property type="entry name" value="Kinase-like_dom_sf"/>
</dbReference>
<dbReference type="PRINTS" id="PR00038">
    <property type="entry name" value="HTHLUXR"/>
</dbReference>
<dbReference type="SUPFAM" id="SSF46894">
    <property type="entry name" value="C-terminal effector domain of the bipartite response regulators"/>
    <property type="match status" value="1"/>
</dbReference>
<dbReference type="InterPro" id="IPR058852">
    <property type="entry name" value="HTH_77"/>
</dbReference>
<dbReference type="EMBL" id="JBIAMT010000011">
    <property type="protein sequence ID" value="MFF0501840.1"/>
    <property type="molecule type" value="Genomic_DNA"/>
</dbReference>
<dbReference type="InterPro" id="IPR017441">
    <property type="entry name" value="Protein_kinase_ATP_BS"/>
</dbReference>
<dbReference type="SUPFAM" id="SSF52540">
    <property type="entry name" value="P-loop containing nucleoside triphosphate hydrolases"/>
    <property type="match status" value="1"/>
</dbReference>
<dbReference type="PROSITE" id="PS00107">
    <property type="entry name" value="PROTEIN_KINASE_ATP"/>
    <property type="match status" value="1"/>
</dbReference>
<dbReference type="SMART" id="SM00220">
    <property type="entry name" value="S_TKc"/>
    <property type="match status" value="1"/>
</dbReference>
<keyword evidence="6" id="KW-0418">Kinase</keyword>
<dbReference type="PROSITE" id="PS50043">
    <property type="entry name" value="HTH_LUXR_2"/>
    <property type="match status" value="1"/>
</dbReference>
<organism evidence="6 7">
    <name type="scientific">Nocardia aobensis</name>
    <dbReference type="NCBI Taxonomy" id="257277"/>
    <lineage>
        <taxon>Bacteria</taxon>
        <taxon>Bacillati</taxon>
        <taxon>Actinomycetota</taxon>
        <taxon>Actinomycetes</taxon>
        <taxon>Mycobacteriales</taxon>
        <taxon>Nocardiaceae</taxon>
        <taxon>Nocardia</taxon>
    </lineage>
</organism>
<dbReference type="Pfam" id="PF00196">
    <property type="entry name" value="GerE"/>
    <property type="match status" value="1"/>
</dbReference>
<name>A0ABW6PFA8_9NOCA</name>
<keyword evidence="6" id="KW-0808">Transferase</keyword>
<keyword evidence="7" id="KW-1185">Reference proteome</keyword>
<protein>
    <submittedName>
        <fullName evidence="6">Protein kinase</fullName>
    </submittedName>
</protein>
<dbReference type="InterPro" id="IPR027417">
    <property type="entry name" value="P-loop_NTPase"/>
</dbReference>
<dbReference type="Pfam" id="PF25872">
    <property type="entry name" value="HTH_77"/>
    <property type="match status" value="1"/>
</dbReference>
<dbReference type="Pfam" id="PF13401">
    <property type="entry name" value="AAA_22"/>
    <property type="match status" value="1"/>
</dbReference>
<dbReference type="Pfam" id="PF00069">
    <property type="entry name" value="Pkinase"/>
    <property type="match status" value="1"/>
</dbReference>
<reference evidence="6 7" key="1">
    <citation type="submission" date="2024-10" db="EMBL/GenBank/DDBJ databases">
        <title>The Natural Products Discovery Center: Release of the First 8490 Sequenced Strains for Exploring Actinobacteria Biosynthetic Diversity.</title>
        <authorList>
            <person name="Kalkreuter E."/>
            <person name="Kautsar S.A."/>
            <person name="Yang D."/>
            <person name="Bader C.D."/>
            <person name="Teijaro C.N."/>
            <person name="Fluegel L."/>
            <person name="Davis C.M."/>
            <person name="Simpson J.R."/>
            <person name="Lauterbach L."/>
            <person name="Steele A.D."/>
            <person name="Gui C."/>
            <person name="Meng S."/>
            <person name="Li G."/>
            <person name="Viehrig K."/>
            <person name="Ye F."/>
            <person name="Su P."/>
            <person name="Kiefer A.F."/>
            <person name="Nichols A."/>
            <person name="Cepeda A.J."/>
            <person name="Yan W."/>
            <person name="Fan B."/>
            <person name="Jiang Y."/>
            <person name="Adhikari A."/>
            <person name="Zheng C.-J."/>
            <person name="Schuster L."/>
            <person name="Cowan T.M."/>
            <person name="Smanski M.J."/>
            <person name="Chevrette M.G."/>
            <person name="De Carvalho L.P.S."/>
            <person name="Shen B."/>
        </authorList>
    </citation>
    <scope>NUCLEOTIDE SEQUENCE [LARGE SCALE GENOMIC DNA]</scope>
    <source>
        <strain evidence="6 7">NPDC004119</strain>
    </source>
</reference>
<dbReference type="CDD" id="cd14014">
    <property type="entry name" value="STKc_PknB_like"/>
    <property type="match status" value="1"/>
</dbReference>
<dbReference type="PRINTS" id="PR00364">
    <property type="entry name" value="DISEASERSIST"/>
</dbReference>
<proteinExistence type="predicted"/>
<dbReference type="InterPro" id="IPR000719">
    <property type="entry name" value="Prot_kinase_dom"/>
</dbReference>
<dbReference type="SUPFAM" id="SSF48452">
    <property type="entry name" value="TPR-like"/>
    <property type="match status" value="1"/>
</dbReference>
<dbReference type="InterPro" id="IPR008271">
    <property type="entry name" value="Ser/Thr_kinase_AS"/>
</dbReference>
<feature type="domain" description="HTH luxR-type" evidence="5">
    <location>
        <begin position="1023"/>
        <end position="1088"/>
    </location>
</feature>
<feature type="binding site" evidence="3">
    <location>
        <position position="55"/>
    </location>
    <ligand>
        <name>ATP</name>
        <dbReference type="ChEBI" id="CHEBI:30616"/>
    </ligand>
</feature>
<dbReference type="PROSITE" id="PS00108">
    <property type="entry name" value="PROTEIN_KINASE_ST"/>
    <property type="match status" value="1"/>
</dbReference>
<evidence type="ECO:0000256" key="3">
    <source>
        <dbReference type="PROSITE-ProRule" id="PRU10141"/>
    </source>
</evidence>
<dbReference type="Gene3D" id="3.30.200.20">
    <property type="entry name" value="Phosphorylase Kinase, domain 1"/>
    <property type="match status" value="1"/>
</dbReference>
<dbReference type="InterPro" id="IPR000792">
    <property type="entry name" value="Tscrpt_reg_LuxR_C"/>
</dbReference>
<dbReference type="Gene3D" id="3.40.50.300">
    <property type="entry name" value="P-loop containing nucleotide triphosphate hydrolases"/>
    <property type="match status" value="1"/>
</dbReference>
<keyword evidence="2 3" id="KW-0067">ATP-binding</keyword>
<dbReference type="CDD" id="cd06170">
    <property type="entry name" value="LuxR_C_like"/>
    <property type="match status" value="1"/>
</dbReference>
<gene>
    <name evidence="6" type="ORF">ACFYU5_36020</name>
</gene>
<dbReference type="InterPro" id="IPR011990">
    <property type="entry name" value="TPR-like_helical_dom_sf"/>
</dbReference>
<evidence type="ECO:0000259" key="5">
    <source>
        <dbReference type="PROSITE" id="PS50043"/>
    </source>
</evidence>
<dbReference type="RefSeq" id="WP_387401849.1">
    <property type="nucleotide sequence ID" value="NZ_JBIAMT010000011.1"/>
</dbReference>
<dbReference type="Gene3D" id="1.25.40.10">
    <property type="entry name" value="Tetratricopeptide repeat domain"/>
    <property type="match status" value="1"/>
</dbReference>
<evidence type="ECO:0000256" key="2">
    <source>
        <dbReference type="ARBA" id="ARBA00022840"/>
    </source>
</evidence>
<evidence type="ECO:0000256" key="1">
    <source>
        <dbReference type="ARBA" id="ARBA00022741"/>
    </source>
</evidence>
<dbReference type="PANTHER" id="PTHR47691:SF3">
    <property type="entry name" value="HTH-TYPE TRANSCRIPTIONAL REGULATOR RV0890C-RELATED"/>
    <property type="match status" value="1"/>
</dbReference>
<comment type="caution">
    <text evidence="6">The sequence shown here is derived from an EMBL/GenBank/DDBJ whole genome shotgun (WGS) entry which is preliminary data.</text>
</comment>
<dbReference type="PROSITE" id="PS50011">
    <property type="entry name" value="PROTEIN_KINASE_DOM"/>
    <property type="match status" value="1"/>
</dbReference>
<accession>A0ABW6PFA8</accession>
<dbReference type="InterPro" id="IPR036388">
    <property type="entry name" value="WH-like_DNA-bd_sf"/>
</dbReference>
<dbReference type="SUPFAM" id="SSF56112">
    <property type="entry name" value="Protein kinase-like (PK-like)"/>
    <property type="match status" value="1"/>
</dbReference>
<evidence type="ECO:0000259" key="4">
    <source>
        <dbReference type="PROSITE" id="PS50011"/>
    </source>
</evidence>
<evidence type="ECO:0000313" key="6">
    <source>
        <dbReference type="EMBL" id="MFF0501840.1"/>
    </source>
</evidence>
<dbReference type="InterPro" id="IPR049945">
    <property type="entry name" value="AAA_22"/>
</dbReference>
<sequence length="1093" mass="118550">MTGEDPLQTRRDVSSPVTAELDVAGFEDAVEIGRGGFGVVYRCWQVALDRTVAVKVLTAELDADNQARFVREQRAMGRLTGHPNIVTVLEAGTTGNGRPYLVMPYHPQASLDAWIRRHGPLSAENALGIGVRIAGALESAHRLGILHRDVKPGNILLTEYGEPALSDFGIAHIAGGFRTATDTLTGSPAFTAPEVLEGGPSTPASDVYGLGATLFCALTGHAAFERRSGENVVTQFLRITTQPVPDLRDTGIPEDVSALVATAMSRNPHQRPSAVELGETIRQVQHRHGFSVGEMALRADPFLERCVETTPGQGHHLPEASTGRGRAGNLPLDLSSFIGRRSEVSEVKNLLSTSRLVTLTGIGGVGKTRLALHAASAARRDFADGVWLVELADMSDASFLVGVVAAALGVRDESVTPLLEVLVRFLKSREALLVLDNCEHVVDAVAELTETLLRTCPDLQILASSREPLNIAGEAVMRVMPLTVPELDKKPSLQGMPRFDAVTLFAERAAAAVPGFELDEDNKTAVASICAHLDGLPLAIELAAARLRTMSPQQILARLPDRYSLLTRGSRSASTRQQTLQSCIDWSYKLCNPAEQRLWARLSVFAGSFELDAAEQICGADLTPSQNALDVLSALVDKSILVREQCDAVVRFRMLETLRDYGRYKLQESGEYAELRRRHRDWYQRLARDAEAEWISNRQADWIARLDRELPNLREALESGLTEQAEEAAEAGLCTAAALYEFWFFRGLYGEGRSWLDRALASPEARSIPDRVKALRANSLLAALQGDFQAAATALEDARVLAEQCSLPAIRAQVAEADGSFALIRGDLARASSSLEEAVEILRSNRTPVLNVSALAYLGWTYEVCGDAMQANEQFRELLSITEACGEVFYRAAALRGLGVAAWQQGDPNRAQQLLEKGLRLNRQLSSQTVTAFTLQALAWITRDTGDAERAAVLMGAAQSLFPAASGTAPIFANLSPFHQEFDQLTRHALGARGFDVAFGRGAAMGMDAAIDYALGEQRTAAPSAMATKLTKRERQVAELVCEGVSNKQIAARLVISQRTAEGHIEHILAKLGFTSRAQIAAWVMEAAQHRTS</sequence>
<dbReference type="Gene3D" id="1.10.510.10">
    <property type="entry name" value="Transferase(Phosphotransferase) domain 1"/>
    <property type="match status" value="1"/>
</dbReference>
<feature type="domain" description="Protein kinase" evidence="4">
    <location>
        <begin position="26"/>
        <end position="291"/>
    </location>
</feature>
<keyword evidence="1 3" id="KW-0547">Nucleotide-binding</keyword>
<dbReference type="InterPro" id="IPR016032">
    <property type="entry name" value="Sig_transdc_resp-reg_C-effctor"/>
</dbReference>
<dbReference type="Gene3D" id="1.10.10.10">
    <property type="entry name" value="Winged helix-like DNA-binding domain superfamily/Winged helix DNA-binding domain"/>
    <property type="match status" value="1"/>
</dbReference>